<dbReference type="SUPFAM" id="SSF49265">
    <property type="entry name" value="Fibronectin type III"/>
    <property type="match status" value="1"/>
</dbReference>
<dbReference type="EMBL" id="KK713806">
    <property type="protein sequence ID" value="KFQ35039.1"/>
    <property type="molecule type" value="Genomic_DNA"/>
</dbReference>
<feature type="non-terminal residue" evidence="1">
    <location>
        <position position="1"/>
    </location>
</feature>
<name>A0A091R7X8_MERNU</name>
<reference evidence="1 2" key="1">
    <citation type="submission" date="2014-04" db="EMBL/GenBank/DDBJ databases">
        <title>Genome evolution of avian class.</title>
        <authorList>
            <person name="Zhang G."/>
            <person name="Li C."/>
        </authorList>
    </citation>
    <scope>NUCLEOTIDE SEQUENCE [LARGE SCALE GENOMIC DNA]</scope>
    <source>
        <strain evidence="1">BGI_N331</strain>
    </source>
</reference>
<dbReference type="InterPro" id="IPR013783">
    <property type="entry name" value="Ig-like_fold"/>
</dbReference>
<dbReference type="Gene3D" id="2.60.40.10">
    <property type="entry name" value="Immunoglobulins"/>
    <property type="match status" value="1"/>
</dbReference>
<feature type="non-terminal residue" evidence="1">
    <location>
        <position position="75"/>
    </location>
</feature>
<protein>
    <submittedName>
        <fullName evidence="1">Interleukin-12 receptor subunit beta-2</fullName>
    </submittedName>
</protein>
<dbReference type="InterPro" id="IPR036116">
    <property type="entry name" value="FN3_sf"/>
</dbReference>
<sequence>VSATFPVRAWGKHVFTCKRVCEHKKKLICGIEIQSGIPPDEPRNVSCVQYGTDGRPTCSWDKGRSTYINTTYLLQ</sequence>
<keyword evidence="2" id="KW-1185">Reference proteome</keyword>
<evidence type="ECO:0000313" key="1">
    <source>
        <dbReference type="EMBL" id="KFQ35039.1"/>
    </source>
</evidence>
<dbReference type="AlphaFoldDB" id="A0A091R7X8"/>
<dbReference type="Proteomes" id="UP000052967">
    <property type="component" value="Unassembled WGS sequence"/>
</dbReference>
<evidence type="ECO:0000313" key="2">
    <source>
        <dbReference type="Proteomes" id="UP000052967"/>
    </source>
</evidence>
<proteinExistence type="predicted"/>
<keyword evidence="1" id="KW-0675">Receptor</keyword>
<accession>A0A091R7X8</accession>
<gene>
    <name evidence="1" type="ORF">N331_11450</name>
</gene>
<organism evidence="1 2">
    <name type="scientific">Merops nubicus</name>
    <name type="common">Northern carmine bee-eater</name>
    <dbReference type="NCBI Taxonomy" id="57421"/>
    <lineage>
        <taxon>Eukaryota</taxon>
        <taxon>Metazoa</taxon>
        <taxon>Chordata</taxon>
        <taxon>Craniata</taxon>
        <taxon>Vertebrata</taxon>
        <taxon>Euteleostomi</taxon>
        <taxon>Archelosauria</taxon>
        <taxon>Archosauria</taxon>
        <taxon>Dinosauria</taxon>
        <taxon>Saurischia</taxon>
        <taxon>Theropoda</taxon>
        <taxon>Coelurosauria</taxon>
        <taxon>Aves</taxon>
        <taxon>Neognathae</taxon>
        <taxon>Neoaves</taxon>
        <taxon>Telluraves</taxon>
        <taxon>Coraciimorphae</taxon>
        <taxon>Coraciiformes</taxon>
        <taxon>Meropidae</taxon>
        <taxon>Merops</taxon>
    </lineage>
</organism>